<sequence>MAKYGQAFKDRAVARLLPPESAVLEDVAREVGVGVGTLERWRSDALSRPARERAWTAAARFDAVLTTAAMDEAARSAWCRANGVYPHELASWRQSATQALAEPEEARASPQQTQQDRRRIKELERELRRKDRALAETAALLVLSKKVAAIFSTGEDE</sequence>
<dbReference type="Proteomes" id="UP000294200">
    <property type="component" value="Unassembled WGS sequence"/>
</dbReference>
<evidence type="ECO:0000256" key="1">
    <source>
        <dbReference type="SAM" id="MobiDB-lite"/>
    </source>
</evidence>
<evidence type="ECO:0000313" key="2">
    <source>
        <dbReference type="EMBL" id="TCG03016.1"/>
    </source>
</evidence>
<name>A0A4R0WZ88_9BURK</name>
<reference evidence="2 3" key="1">
    <citation type="submission" date="2017-02" db="EMBL/GenBank/DDBJ databases">
        <title>Paraburkholderia sophoroidis sp. nov. and Paraburkholderia steynii sp. nov. rhizobial symbionts of the fynbos legume Hypocalyptus sophoroides.</title>
        <authorList>
            <person name="Steenkamp E.T."/>
            <person name="Beukes C.W."/>
            <person name="Van Zyl E."/>
            <person name="Avontuur J."/>
            <person name="Chan W.Y."/>
            <person name="Hassen A."/>
            <person name="Palmer M."/>
            <person name="Mthombeni L."/>
            <person name="Phalane F."/>
            <person name="Sereme K."/>
            <person name="Venter S.N."/>
        </authorList>
    </citation>
    <scope>NUCLEOTIDE SEQUENCE [LARGE SCALE GENOMIC DNA]</scope>
    <source>
        <strain evidence="2 3">HC1.1ba</strain>
    </source>
</reference>
<dbReference type="AlphaFoldDB" id="A0A4R0WZ88"/>
<evidence type="ECO:0000313" key="3">
    <source>
        <dbReference type="Proteomes" id="UP000294200"/>
    </source>
</evidence>
<accession>A0A4R0WZ88</accession>
<gene>
    <name evidence="2" type="ORF">BZM27_51555</name>
</gene>
<keyword evidence="3" id="KW-1185">Reference proteome</keyword>
<comment type="caution">
    <text evidence="2">The sequence shown here is derived from an EMBL/GenBank/DDBJ whole genome shotgun (WGS) entry which is preliminary data.</text>
</comment>
<organism evidence="2 3">
    <name type="scientific">Paraburkholderia steynii</name>
    <dbReference type="NCBI Taxonomy" id="1245441"/>
    <lineage>
        <taxon>Bacteria</taxon>
        <taxon>Pseudomonadati</taxon>
        <taxon>Pseudomonadota</taxon>
        <taxon>Betaproteobacteria</taxon>
        <taxon>Burkholderiales</taxon>
        <taxon>Burkholderiaceae</taxon>
        <taxon>Paraburkholderia</taxon>
    </lineage>
</organism>
<proteinExistence type="predicted"/>
<dbReference type="EMBL" id="MWML01000560">
    <property type="protein sequence ID" value="TCG03016.1"/>
    <property type="molecule type" value="Genomic_DNA"/>
</dbReference>
<feature type="region of interest" description="Disordered" evidence="1">
    <location>
        <begin position="95"/>
        <end position="119"/>
    </location>
</feature>
<protein>
    <submittedName>
        <fullName evidence="2">Transposase</fullName>
    </submittedName>
</protein>